<gene>
    <name evidence="3" type="ORF">GGI19_002176</name>
</gene>
<feature type="domain" description="UspA" evidence="2">
    <location>
        <begin position="82"/>
        <end position="218"/>
    </location>
</feature>
<proteinExistence type="predicted"/>
<dbReference type="InterPro" id="IPR014729">
    <property type="entry name" value="Rossmann-like_a/b/a_fold"/>
</dbReference>
<sequence>MDSDEIKPTNRSASDTEAYNEFVARSASMEAAVPEAGLAGVSHPAIFRKGTLIDIPDNPLRASHHRRGSRLPGATLKPRLVAIGIKDDAQAKSVIDWVLQNELVLGRDRVVLLHVRQAANGIIGDLTSTNRAKEDVERERSHELLRRHAGVIKHEGFGIKGVSIRGVDIRGEMVRKLVELKCDLVVIGNHLTKSIKERLIGCKVAYWTANSPCPVLVVGRSSTQRNNQEAEPAEVEALTSGLNQTTTN</sequence>
<dbReference type="OrthoDB" id="843225at2759"/>
<dbReference type="SUPFAM" id="SSF52402">
    <property type="entry name" value="Adenine nucleotide alpha hydrolases-like"/>
    <property type="match status" value="1"/>
</dbReference>
<comment type="caution">
    <text evidence="3">The sequence shown here is derived from an EMBL/GenBank/DDBJ whole genome shotgun (WGS) entry which is preliminary data.</text>
</comment>
<name>A0A9W8GWC3_9FUNG</name>
<dbReference type="EMBL" id="JANBUH010000097">
    <property type="protein sequence ID" value="KAJ2754764.1"/>
    <property type="molecule type" value="Genomic_DNA"/>
</dbReference>
<evidence type="ECO:0000256" key="1">
    <source>
        <dbReference type="SAM" id="MobiDB-lite"/>
    </source>
</evidence>
<evidence type="ECO:0000313" key="3">
    <source>
        <dbReference type="EMBL" id="KAJ2754764.1"/>
    </source>
</evidence>
<dbReference type="AlphaFoldDB" id="A0A9W8GWC3"/>
<accession>A0A9W8GWC3</accession>
<feature type="region of interest" description="Disordered" evidence="1">
    <location>
        <begin position="224"/>
        <end position="248"/>
    </location>
</feature>
<dbReference type="Pfam" id="PF00582">
    <property type="entry name" value="Usp"/>
    <property type="match status" value="1"/>
</dbReference>
<organism evidence="3 4">
    <name type="scientific">Coemansia pectinata</name>
    <dbReference type="NCBI Taxonomy" id="1052879"/>
    <lineage>
        <taxon>Eukaryota</taxon>
        <taxon>Fungi</taxon>
        <taxon>Fungi incertae sedis</taxon>
        <taxon>Zoopagomycota</taxon>
        <taxon>Kickxellomycotina</taxon>
        <taxon>Kickxellomycetes</taxon>
        <taxon>Kickxellales</taxon>
        <taxon>Kickxellaceae</taxon>
        <taxon>Coemansia</taxon>
    </lineage>
</organism>
<evidence type="ECO:0000313" key="4">
    <source>
        <dbReference type="Proteomes" id="UP001140011"/>
    </source>
</evidence>
<reference evidence="3" key="1">
    <citation type="submission" date="2022-07" db="EMBL/GenBank/DDBJ databases">
        <title>Phylogenomic reconstructions and comparative analyses of Kickxellomycotina fungi.</title>
        <authorList>
            <person name="Reynolds N.K."/>
            <person name="Stajich J.E."/>
            <person name="Barry K."/>
            <person name="Grigoriev I.V."/>
            <person name="Crous P."/>
            <person name="Smith M.E."/>
        </authorList>
    </citation>
    <scope>NUCLEOTIDE SEQUENCE</scope>
    <source>
        <strain evidence="3">BCRC 34297</strain>
    </source>
</reference>
<dbReference type="InterPro" id="IPR006016">
    <property type="entry name" value="UspA"/>
</dbReference>
<evidence type="ECO:0000259" key="2">
    <source>
        <dbReference type="Pfam" id="PF00582"/>
    </source>
</evidence>
<dbReference type="PANTHER" id="PTHR31964">
    <property type="entry name" value="ADENINE NUCLEOTIDE ALPHA HYDROLASES-LIKE SUPERFAMILY PROTEIN"/>
    <property type="match status" value="1"/>
</dbReference>
<protein>
    <recommendedName>
        <fullName evidence="2">UspA domain-containing protein</fullName>
    </recommendedName>
</protein>
<keyword evidence="4" id="KW-1185">Reference proteome</keyword>
<dbReference type="Proteomes" id="UP001140011">
    <property type="component" value="Unassembled WGS sequence"/>
</dbReference>
<dbReference type="PANTHER" id="PTHR31964:SF113">
    <property type="entry name" value="USPA DOMAIN-CONTAINING PROTEIN"/>
    <property type="match status" value="1"/>
</dbReference>
<dbReference type="Gene3D" id="3.40.50.620">
    <property type="entry name" value="HUPs"/>
    <property type="match status" value="1"/>
</dbReference>